<dbReference type="EMBL" id="MU277258">
    <property type="protein sequence ID" value="KAI0056785.1"/>
    <property type="molecule type" value="Genomic_DNA"/>
</dbReference>
<dbReference type="Proteomes" id="UP000814140">
    <property type="component" value="Unassembled WGS sequence"/>
</dbReference>
<accession>A0ACB8SL09</accession>
<protein>
    <submittedName>
        <fullName evidence="1">Uncharacterized protein</fullName>
    </submittedName>
</protein>
<evidence type="ECO:0000313" key="1">
    <source>
        <dbReference type="EMBL" id="KAI0056785.1"/>
    </source>
</evidence>
<proteinExistence type="predicted"/>
<organism evidence="1 2">
    <name type="scientific">Artomyces pyxidatus</name>
    <dbReference type="NCBI Taxonomy" id="48021"/>
    <lineage>
        <taxon>Eukaryota</taxon>
        <taxon>Fungi</taxon>
        <taxon>Dikarya</taxon>
        <taxon>Basidiomycota</taxon>
        <taxon>Agaricomycotina</taxon>
        <taxon>Agaricomycetes</taxon>
        <taxon>Russulales</taxon>
        <taxon>Auriscalpiaceae</taxon>
        <taxon>Artomyces</taxon>
    </lineage>
</organism>
<comment type="caution">
    <text evidence="1">The sequence shown here is derived from an EMBL/GenBank/DDBJ whole genome shotgun (WGS) entry which is preliminary data.</text>
</comment>
<reference evidence="1" key="1">
    <citation type="submission" date="2021-03" db="EMBL/GenBank/DDBJ databases">
        <authorList>
            <consortium name="DOE Joint Genome Institute"/>
            <person name="Ahrendt S."/>
            <person name="Looney B.P."/>
            <person name="Miyauchi S."/>
            <person name="Morin E."/>
            <person name="Drula E."/>
            <person name="Courty P.E."/>
            <person name="Chicoki N."/>
            <person name="Fauchery L."/>
            <person name="Kohler A."/>
            <person name="Kuo A."/>
            <person name="Labutti K."/>
            <person name="Pangilinan J."/>
            <person name="Lipzen A."/>
            <person name="Riley R."/>
            <person name="Andreopoulos W."/>
            <person name="He G."/>
            <person name="Johnson J."/>
            <person name="Barry K.W."/>
            <person name="Grigoriev I.V."/>
            <person name="Nagy L."/>
            <person name="Hibbett D."/>
            <person name="Henrissat B."/>
            <person name="Matheny P.B."/>
            <person name="Labbe J."/>
            <person name="Martin F."/>
        </authorList>
    </citation>
    <scope>NUCLEOTIDE SEQUENCE</scope>
    <source>
        <strain evidence="1">HHB10654</strain>
    </source>
</reference>
<evidence type="ECO:0000313" key="2">
    <source>
        <dbReference type="Proteomes" id="UP000814140"/>
    </source>
</evidence>
<keyword evidence="2" id="KW-1185">Reference proteome</keyword>
<sequence length="214" mass="24314">MDILPSTPVLARLKLKYYPSTTPPLSPFPPEHLLDFVEHTPVLEELWLEHCLPSRYVPGDRSVALSHLTTLVLHGDKNIITMLIKHLHLPALTKLRLHLGPAIRDERKDLDTIVDPFLPRRLRELEVAESGTRFGDIIYTAPGPNLERVSLCTRMNDPILPGQDPPPPPAVRRDYAARSSNRSPRDVSRLENPASRKLPYILRRLAFLYPPDQS</sequence>
<reference evidence="1" key="2">
    <citation type="journal article" date="2022" name="New Phytol.">
        <title>Evolutionary transition to the ectomycorrhizal habit in the genomes of a hyperdiverse lineage of mushroom-forming fungi.</title>
        <authorList>
            <person name="Looney B."/>
            <person name="Miyauchi S."/>
            <person name="Morin E."/>
            <person name="Drula E."/>
            <person name="Courty P.E."/>
            <person name="Kohler A."/>
            <person name="Kuo A."/>
            <person name="LaButti K."/>
            <person name="Pangilinan J."/>
            <person name="Lipzen A."/>
            <person name="Riley R."/>
            <person name="Andreopoulos W."/>
            <person name="He G."/>
            <person name="Johnson J."/>
            <person name="Nolan M."/>
            <person name="Tritt A."/>
            <person name="Barry K.W."/>
            <person name="Grigoriev I.V."/>
            <person name="Nagy L.G."/>
            <person name="Hibbett D."/>
            <person name="Henrissat B."/>
            <person name="Matheny P.B."/>
            <person name="Labbe J."/>
            <person name="Martin F.M."/>
        </authorList>
    </citation>
    <scope>NUCLEOTIDE SEQUENCE</scope>
    <source>
        <strain evidence="1">HHB10654</strain>
    </source>
</reference>
<name>A0ACB8SL09_9AGAM</name>
<gene>
    <name evidence="1" type="ORF">BV25DRAFT_1542714</name>
</gene>